<proteinExistence type="predicted"/>
<feature type="compositionally biased region" description="Low complexity" evidence="2">
    <location>
        <begin position="544"/>
        <end position="578"/>
    </location>
</feature>
<dbReference type="RefSeq" id="WP_286056682.1">
    <property type="nucleotide sequence ID" value="NZ_JASVWF010000009.1"/>
</dbReference>
<keyword evidence="3" id="KW-0812">Transmembrane</keyword>
<feature type="region of interest" description="Disordered" evidence="2">
    <location>
        <begin position="519"/>
        <end position="578"/>
    </location>
</feature>
<feature type="compositionally biased region" description="Basic and acidic residues" evidence="2">
    <location>
        <begin position="397"/>
        <end position="413"/>
    </location>
</feature>
<gene>
    <name evidence="5" type="ORF">QRT03_29190</name>
</gene>
<sequence>MTMHTDPRTVRPSHPQFTGRPQQFAPQQFGPQQPFPQQPPFGGHPAFRPQGFPGQQFQGPVPPPPAAPLPKKRPIAGKIIAGLVAAGLVVGGAGAWYALSDSSASAVQATSFAGADPTTSPFGTDHAEVATVSAEGPQSGDTKGLYATTTPASCDDAAFLQQLQADPAKLAAWGGVYGLAAKDVPAFVESLSPVVLRAATSVTDHPFRDGAFVEQPAVLAPGTAVLVNSYGEPTVKCYNGNPLTAGPATAGAVTVTPTTRVVTNFSFTTVDNSRVVVTPGKPDPKPNKGPNPGAPDPVLSQKAADAQKLADQARKDADAATAKADEAYAKSVAARTEEQKLTALEKSAQGRLGDANTALQIADGERVKAMAAVPVDAGRRAAADQAYLEARIAQSKAQDEAKVAGEAAKKARDDAEEADAQLRNASSAARSAEGVAKAAEEAAKKAKDDADASAKGTEQEKADEKTDPATGEQAQVPATEGTGQEAGQTPDLAGTTGTGQEPAVQRACQDVVTAEAAPICPATGSADQAPATVDTGVTGGGETGTATTSGSESTGSTETGSQSGSQSGSQGTSEGTDN</sequence>
<evidence type="ECO:0000256" key="3">
    <source>
        <dbReference type="SAM" id="Phobius"/>
    </source>
</evidence>
<feature type="domain" description="DUF6777" evidence="4">
    <location>
        <begin position="139"/>
        <end position="254"/>
    </location>
</feature>
<evidence type="ECO:0000313" key="5">
    <source>
        <dbReference type="EMBL" id="MDL5160076.1"/>
    </source>
</evidence>
<feature type="coiled-coil region" evidence="1">
    <location>
        <begin position="303"/>
        <end position="330"/>
    </location>
</feature>
<feature type="region of interest" description="Disordered" evidence="2">
    <location>
        <begin position="1"/>
        <end position="70"/>
    </location>
</feature>
<keyword evidence="6" id="KW-1185">Reference proteome</keyword>
<feature type="transmembrane region" description="Helical" evidence="3">
    <location>
        <begin position="79"/>
        <end position="99"/>
    </location>
</feature>
<organism evidence="5 6">
    <name type="scientific">Actinomycetospora termitidis</name>
    <dbReference type="NCBI Taxonomy" id="3053470"/>
    <lineage>
        <taxon>Bacteria</taxon>
        <taxon>Bacillati</taxon>
        <taxon>Actinomycetota</taxon>
        <taxon>Actinomycetes</taxon>
        <taxon>Pseudonocardiales</taxon>
        <taxon>Pseudonocardiaceae</taxon>
        <taxon>Actinomycetospora</taxon>
    </lineage>
</organism>
<keyword evidence="1" id="KW-0175">Coiled coil</keyword>
<accession>A0ABT7MI04</accession>
<comment type="caution">
    <text evidence="5">The sequence shown here is derived from an EMBL/GenBank/DDBJ whole genome shotgun (WGS) entry which is preliminary data.</text>
</comment>
<dbReference type="InterPro" id="IPR046704">
    <property type="entry name" value="DUF6777"/>
</dbReference>
<evidence type="ECO:0000256" key="1">
    <source>
        <dbReference type="SAM" id="Coils"/>
    </source>
</evidence>
<protein>
    <recommendedName>
        <fullName evidence="4">DUF6777 domain-containing protein</fullName>
    </recommendedName>
</protein>
<name>A0ABT7MI04_9PSEU</name>
<feature type="region of interest" description="Disordered" evidence="2">
    <location>
        <begin position="394"/>
        <end position="506"/>
    </location>
</feature>
<dbReference type="Pfam" id="PF20568">
    <property type="entry name" value="DUF6777"/>
    <property type="match status" value="1"/>
</dbReference>
<feature type="compositionally biased region" description="Low complexity" evidence="2">
    <location>
        <begin position="40"/>
        <end position="59"/>
    </location>
</feature>
<dbReference type="Proteomes" id="UP001231924">
    <property type="component" value="Unassembled WGS sequence"/>
</dbReference>
<evidence type="ECO:0000256" key="2">
    <source>
        <dbReference type="SAM" id="MobiDB-lite"/>
    </source>
</evidence>
<evidence type="ECO:0000313" key="6">
    <source>
        <dbReference type="Proteomes" id="UP001231924"/>
    </source>
</evidence>
<keyword evidence="3" id="KW-1133">Transmembrane helix</keyword>
<reference evidence="5 6" key="1">
    <citation type="submission" date="2023-06" db="EMBL/GenBank/DDBJ databases">
        <title>Actinomycetospora Odt1-22.</title>
        <authorList>
            <person name="Supong K."/>
        </authorList>
    </citation>
    <scope>NUCLEOTIDE SEQUENCE [LARGE SCALE GENOMIC DNA]</scope>
    <source>
        <strain evidence="5 6">Odt1-22</strain>
    </source>
</reference>
<feature type="compositionally biased region" description="Basic and acidic residues" evidence="2">
    <location>
        <begin position="438"/>
        <end position="467"/>
    </location>
</feature>
<dbReference type="EMBL" id="JASVWF010000009">
    <property type="protein sequence ID" value="MDL5160076.1"/>
    <property type="molecule type" value="Genomic_DNA"/>
</dbReference>
<evidence type="ECO:0000259" key="4">
    <source>
        <dbReference type="Pfam" id="PF20568"/>
    </source>
</evidence>
<keyword evidence="3" id="KW-0472">Membrane</keyword>
<feature type="compositionally biased region" description="Low complexity" evidence="2">
    <location>
        <begin position="21"/>
        <end position="32"/>
    </location>
</feature>
<feature type="region of interest" description="Disordered" evidence="2">
    <location>
        <begin position="275"/>
        <end position="299"/>
    </location>
</feature>